<evidence type="ECO:0000313" key="2">
    <source>
        <dbReference type="Proteomes" id="UP000056732"/>
    </source>
</evidence>
<name>A0AAW3N5U2_9BURK</name>
<dbReference type="EMBL" id="LPDO01000137">
    <property type="protein sequence ID" value="KVT43089.1"/>
    <property type="molecule type" value="Genomic_DNA"/>
</dbReference>
<dbReference type="Proteomes" id="UP000056732">
    <property type="component" value="Unassembled WGS sequence"/>
</dbReference>
<accession>A0AAW3N5U2</accession>
<protein>
    <submittedName>
        <fullName evidence="1">Uncharacterized protein</fullName>
    </submittedName>
</protein>
<sequence length="197" mass="21590">MRRIRGHPIWTLVDRAQPLALQAATHAFGARRPALSTQLSHDTRTAIAAAAGTMNGGDLGVQRGIGLGSPTWRPTTPLAIAAARHTQNPAKPAYAVLVAMCVDPGVPHRDPFAKYVVAFRRISIQIVDRTTAGHQRAGSRPCRRFHVATALITAPVSQRGHRHAQPSRSLMLTDALSEPYRLHLEFHRVLPSWHQLL</sequence>
<reference evidence="1 2" key="1">
    <citation type="submission" date="2015-11" db="EMBL/GenBank/DDBJ databases">
        <title>Expanding the genomic diversity of Burkholderia species for the development of highly accurate diagnostics.</title>
        <authorList>
            <person name="Sahl J."/>
            <person name="Keim P."/>
            <person name="Wagner D."/>
        </authorList>
    </citation>
    <scope>NUCLEOTIDE SEQUENCE [LARGE SCALE GENOMIC DNA]</scope>
    <source>
        <strain evidence="1 2">MSMB1137WGS</strain>
    </source>
</reference>
<proteinExistence type="predicted"/>
<organism evidence="1 2">
    <name type="scientific">Burkholderia ubonensis</name>
    <dbReference type="NCBI Taxonomy" id="101571"/>
    <lineage>
        <taxon>Bacteria</taxon>
        <taxon>Pseudomonadati</taxon>
        <taxon>Pseudomonadota</taxon>
        <taxon>Betaproteobacteria</taxon>
        <taxon>Burkholderiales</taxon>
        <taxon>Burkholderiaceae</taxon>
        <taxon>Burkholderia</taxon>
        <taxon>Burkholderia cepacia complex</taxon>
    </lineage>
</organism>
<gene>
    <name evidence="1" type="ORF">WK53_17105</name>
</gene>
<evidence type="ECO:0000313" key="1">
    <source>
        <dbReference type="EMBL" id="KVT43089.1"/>
    </source>
</evidence>
<comment type="caution">
    <text evidence="1">The sequence shown here is derived from an EMBL/GenBank/DDBJ whole genome shotgun (WGS) entry which is preliminary data.</text>
</comment>
<dbReference type="AlphaFoldDB" id="A0AAW3N5U2"/>